<sequence length="122" mass="13596">MVTWTSNGIHANVAIADSGPAIVLLHGFPHTWRLWSEIIGPLSAHYRVIAPDLRGFGATTRAPDSYDAATLAADTGLRVVIVHCFLNTDSDVLFRVWTPYCTGTRWLASVMPCRIRRVRRFC</sequence>
<dbReference type="PANTHER" id="PTHR43329">
    <property type="entry name" value="EPOXIDE HYDROLASE"/>
    <property type="match status" value="1"/>
</dbReference>
<accession>A0ABS1M9K1</accession>
<dbReference type="SUPFAM" id="SSF53474">
    <property type="entry name" value="alpha/beta-Hydrolases"/>
    <property type="match status" value="1"/>
</dbReference>
<dbReference type="InterPro" id="IPR029058">
    <property type="entry name" value="AB_hydrolase_fold"/>
</dbReference>
<name>A0ABS1M9K1_9NOCA</name>
<evidence type="ECO:0000313" key="2">
    <source>
        <dbReference type="EMBL" id="MBL1076894.1"/>
    </source>
</evidence>
<evidence type="ECO:0000313" key="3">
    <source>
        <dbReference type="Proteomes" id="UP000602198"/>
    </source>
</evidence>
<dbReference type="EMBL" id="JAERRJ010000008">
    <property type="protein sequence ID" value="MBL1076894.1"/>
    <property type="molecule type" value="Genomic_DNA"/>
</dbReference>
<dbReference type="InterPro" id="IPR000073">
    <property type="entry name" value="AB_hydrolase_1"/>
</dbReference>
<dbReference type="RefSeq" id="WP_201949484.1">
    <property type="nucleotide sequence ID" value="NZ_JAERRJ010000008.1"/>
</dbReference>
<protein>
    <submittedName>
        <fullName evidence="2">Alpha/beta fold hydrolase</fullName>
    </submittedName>
</protein>
<proteinExistence type="predicted"/>
<keyword evidence="2" id="KW-0378">Hydrolase</keyword>
<dbReference type="GO" id="GO:0016787">
    <property type="term" value="F:hydrolase activity"/>
    <property type="evidence" value="ECO:0007669"/>
    <property type="project" value="UniProtKB-KW"/>
</dbReference>
<organism evidence="2 3">
    <name type="scientific">Nocardia acididurans</name>
    <dbReference type="NCBI Taxonomy" id="2802282"/>
    <lineage>
        <taxon>Bacteria</taxon>
        <taxon>Bacillati</taxon>
        <taxon>Actinomycetota</taxon>
        <taxon>Actinomycetes</taxon>
        <taxon>Mycobacteriales</taxon>
        <taxon>Nocardiaceae</taxon>
        <taxon>Nocardia</taxon>
    </lineage>
</organism>
<dbReference type="Proteomes" id="UP000602198">
    <property type="component" value="Unassembled WGS sequence"/>
</dbReference>
<reference evidence="2 3" key="1">
    <citation type="submission" date="2021-01" db="EMBL/GenBank/DDBJ databases">
        <title>WGS of actinomycetes isolated from Thailand.</title>
        <authorList>
            <person name="Thawai C."/>
        </authorList>
    </citation>
    <scope>NUCLEOTIDE SEQUENCE [LARGE SCALE GENOMIC DNA]</scope>
    <source>
        <strain evidence="2 3">LPG 2</strain>
    </source>
</reference>
<feature type="domain" description="AB hydrolase-1" evidence="1">
    <location>
        <begin position="20"/>
        <end position="74"/>
    </location>
</feature>
<gene>
    <name evidence="2" type="ORF">JK358_21090</name>
</gene>
<comment type="caution">
    <text evidence="2">The sequence shown here is derived from an EMBL/GenBank/DDBJ whole genome shotgun (WGS) entry which is preliminary data.</text>
</comment>
<dbReference type="Pfam" id="PF00561">
    <property type="entry name" value="Abhydrolase_1"/>
    <property type="match status" value="1"/>
</dbReference>
<evidence type="ECO:0000259" key="1">
    <source>
        <dbReference type="Pfam" id="PF00561"/>
    </source>
</evidence>
<dbReference type="Gene3D" id="3.40.50.1820">
    <property type="entry name" value="alpha/beta hydrolase"/>
    <property type="match status" value="1"/>
</dbReference>
<keyword evidence="3" id="KW-1185">Reference proteome</keyword>